<evidence type="ECO:0000259" key="2">
    <source>
        <dbReference type="Pfam" id="PF07883"/>
    </source>
</evidence>
<sequence>MVLRLSFRTWEAIVQFRTTGLLLLGAMALPASATAQTPPAPPAITRTVVAATKLPTVTDVPLHFKAVSITLQPHEKSDVSAANGILYQMSGSTEVALDGETKVLNPGEGLFIAGGKTAALTAGSGESSTFLHFFLVPAVDLGRPAETAAAVRELYRTANPIPDLKPGGYDLNLTRVTFPVRTPSNPPHHRSGAALYFVISGTGANTVDGKTEARGPGSLIYEPYALVHQWGNPGDEPLIFLAFNINPEGVAAVLPGAPAKNQ</sequence>
<feature type="domain" description="Cupin type-2" evidence="2">
    <location>
        <begin position="175"/>
        <end position="242"/>
    </location>
</feature>
<dbReference type="AlphaFoldDB" id="A0A1H1NCK4"/>
<accession>A0A1H1NCK4</accession>
<keyword evidence="4" id="KW-1185">Reference proteome</keyword>
<dbReference type="Proteomes" id="UP000243904">
    <property type="component" value="Chromosome I"/>
</dbReference>
<dbReference type="Gene3D" id="2.60.120.10">
    <property type="entry name" value="Jelly Rolls"/>
    <property type="match status" value="2"/>
</dbReference>
<feature type="signal peptide" evidence="1">
    <location>
        <begin position="1"/>
        <end position="35"/>
    </location>
</feature>
<dbReference type="SUPFAM" id="SSF51182">
    <property type="entry name" value="RmlC-like cupins"/>
    <property type="match status" value="1"/>
</dbReference>
<protein>
    <submittedName>
        <fullName evidence="3">Cupin domain-containing protein</fullName>
    </submittedName>
</protein>
<name>A0A1H1NCK4_9BRAD</name>
<dbReference type="InterPro" id="IPR013096">
    <property type="entry name" value="Cupin_2"/>
</dbReference>
<reference evidence="4" key="1">
    <citation type="submission" date="2016-10" db="EMBL/GenBank/DDBJ databases">
        <authorList>
            <person name="Varghese N."/>
            <person name="Submissions S."/>
        </authorList>
    </citation>
    <scope>NUCLEOTIDE SEQUENCE [LARGE SCALE GENOMIC DNA]</scope>
    <source>
        <strain evidence="4">GAS369</strain>
    </source>
</reference>
<gene>
    <name evidence="3" type="ORF">SAMN05444158_0571</name>
</gene>
<dbReference type="Pfam" id="PF07883">
    <property type="entry name" value="Cupin_2"/>
    <property type="match status" value="1"/>
</dbReference>
<keyword evidence="1" id="KW-0732">Signal</keyword>
<dbReference type="EMBL" id="LT629750">
    <property type="protein sequence ID" value="SDR96682.1"/>
    <property type="molecule type" value="Genomic_DNA"/>
</dbReference>
<evidence type="ECO:0000313" key="3">
    <source>
        <dbReference type="EMBL" id="SDR96682.1"/>
    </source>
</evidence>
<evidence type="ECO:0000256" key="1">
    <source>
        <dbReference type="SAM" id="SignalP"/>
    </source>
</evidence>
<dbReference type="InterPro" id="IPR014710">
    <property type="entry name" value="RmlC-like_jellyroll"/>
</dbReference>
<proteinExistence type="predicted"/>
<evidence type="ECO:0000313" key="4">
    <source>
        <dbReference type="Proteomes" id="UP000243904"/>
    </source>
</evidence>
<organism evidence="3 4">
    <name type="scientific">Bradyrhizobium canariense</name>
    <dbReference type="NCBI Taxonomy" id="255045"/>
    <lineage>
        <taxon>Bacteria</taxon>
        <taxon>Pseudomonadati</taxon>
        <taxon>Pseudomonadota</taxon>
        <taxon>Alphaproteobacteria</taxon>
        <taxon>Hyphomicrobiales</taxon>
        <taxon>Nitrobacteraceae</taxon>
        <taxon>Bradyrhizobium</taxon>
    </lineage>
</organism>
<dbReference type="InterPro" id="IPR011051">
    <property type="entry name" value="RmlC_Cupin_sf"/>
</dbReference>
<feature type="chain" id="PRO_5009255372" evidence="1">
    <location>
        <begin position="36"/>
        <end position="262"/>
    </location>
</feature>